<sequence length="96" mass="11203">MPSGTWVHIKVNENMVPCNIPEFILLRSYLGVISIDPILAPISFSYWCNKGKEPFKKRILAEVEAKFDFPAHIKHWILQSLVARWHNYRTSLKADH</sequence>
<comment type="caution">
    <text evidence="1">The sequence shown here is derived from an EMBL/GenBank/DDBJ whole genome shotgun (WGS) entry which is preliminary data.</text>
</comment>
<dbReference type="AlphaFoldDB" id="A0ABD0VDG9"/>
<dbReference type="EMBL" id="JANQDX010000006">
    <property type="protein sequence ID" value="KAL0922681.1"/>
    <property type="molecule type" value="Genomic_DNA"/>
</dbReference>
<evidence type="ECO:0000313" key="1">
    <source>
        <dbReference type="EMBL" id="KAL0922681.1"/>
    </source>
</evidence>
<gene>
    <name evidence="1" type="ORF">M5K25_006687</name>
</gene>
<keyword evidence="2" id="KW-1185">Reference proteome</keyword>
<evidence type="ECO:0000313" key="2">
    <source>
        <dbReference type="Proteomes" id="UP001552299"/>
    </source>
</evidence>
<proteinExistence type="predicted"/>
<accession>A0ABD0VDG9</accession>
<dbReference type="Proteomes" id="UP001552299">
    <property type="component" value="Unassembled WGS sequence"/>
</dbReference>
<organism evidence="1 2">
    <name type="scientific">Dendrobium thyrsiflorum</name>
    <name type="common">Pinecone-like raceme dendrobium</name>
    <name type="synonym">Orchid</name>
    <dbReference type="NCBI Taxonomy" id="117978"/>
    <lineage>
        <taxon>Eukaryota</taxon>
        <taxon>Viridiplantae</taxon>
        <taxon>Streptophyta</taxon>
        <taxon>Embryophyta</taxon>
        <taxon>Tracheophyta</taxon>
        <taxon>Spermatophyta</taxon>
        <taxon>Magnoliopsida</taxon>
        <taxon>Liliopsida</taxon>
        <taxon>Asparagales</taxon>
        <taxon>Orchidaceae</taxon>
        <taxon>Epidendroideae</taxon>
        <taxon>Malaxideae</taxon>
        <taxon>Dendrobiinae</taxon>
        <taxon>Dendrobium</taxon>
    </lineage>
</organism>
<name>A0ABD0VDG9_DENTH</name>
<reference evidence="1 2" key="1">
    <citation type="journal article" date="2024" name="Plant Biotechnol. J.">
        <title>Dendrobium thyrsiflorum genome and its molecular insights into genes involved in important horticultural traits.</title>
        <authorList>
            <person name="Chen B."/>
            <person name="Wang J.Y."/>
            <person name="Zheng P.J."/>
            <person name="Li K.L."/>
            <person name="Liang Y.M."/>
            <person name="Chen X.F."/>
            <person name="Zhang C."/>
            <person name="Zhao X."/>
            <person name="He X."/>
            <person name="Zhang G.Q."/>
            <person name="Liu Z.J."/>
            <person name="Xu Q."/>
        </authorList>
    </citation>
    <scope>NUCLEOTIDE SEQUENCE [LARGE SCALE GENOMIC DNA]</scope>
    <source>
        <strain evidence="1">GZMU011</strain>
    </source>
</reference>
<protein>
    <submittedName>
        <fullName evidence="1">Uncharacterized protein</fullName>
    </submittedName>
</protein>